<feature type="transmembrane region" description="Helical" evidence="5">
    <location>
        <begin position="50"/>
        <end position="68"/>
    </location>
</feature>
<keyword evidence="3 5" id="KW-1133">Transmembrane helix</keyword>
<keyword evidence="2 5" id="KW-0812">Transmembrane</keyword>
<organism evidence="6 7">
    <name type="scientific">Leptospira kirschneri serovar Pomona</name>
    <dbReference type="NCBI Taxonomy" id="561005"/>
    <lineage>
        <taxon>Bacteria</taxon>
        <taxon>Pseudomonadati</taxon>
        <taxon>Spirochaetota</taxon>
        <taxon>Spirochaetia</taxon>
        <taxon>Leptospirales</taxon>
        <taxon>Leptospiraceae</taxon>
        <taxon>Leptospira</taxon>
    </lineage>
</organism>
<dbReference type="InterPro" id="IPR032808">
    <property type="entry name" value="DoxX"/>
</dbReference>
<feature type="transmembrane region" description="Helical" evidence="5">
    <location>
        <begin position="12"/>
        <end position="30"/>
    </location>
</feature>
<evidence type="ECO:0000256" key="1">
    <source>
        <dbReference type="ARBA" id="ARBA00004141"/>
    </source>
</evidence>
<evidence type="ECO:0000313" key="6">
    <source>
        <dbReference type="EMBL" id="OOV44116.1"/>
    </source>
</evidence>
<dbReference type="Proteomes" id="UP000191008">
    <property type="component" value="Unassembled WGS sequence"/>
</dbReference>
<feature type="transmembrane region" description="Helical" evidence="5">
    <location>
        <begin position="75"/>
        <end position="96"/>
    </location>
</feature>
<evidence type="ECO:0000256" key="5">
    <source>
        <dbReference type="SAM" id="Phobius"/>
    </source>
</evidence>
<evidence type="ECO:0000256" key="4">
    <source>
        <dbReference type="ARBA" id="ARBA00023136"/>
    </source>
</evidence>
<accession>A0A1T1DTI1</accession>
<comment type="caution">
    <text evidence="6">The sequence shown here is derived from an EMBL/GenBank/DDBJ whole genome shotgun (WGS) entry which is preliminary data.</text>
</comment>
<feature type="transmembrane region" description="Helical" evidence="5">
    <location>
        <begin position="102"/>
        <end position="121"/>
    </location>
</feature>
<dbReference type="Pfam" id="PF07681">
    <property type="entry name" value="DoxX"/>
    <property type="match status" value="1"/>
</dbReference>
<gene>
    <name evidence="6" type="ORF">B1J93_06525</name>
</gene>
<reference evidence="6 7" key="1">
    <citation type="submission" date="2017-02" db="EMBL/GenBank/DDBJ databases">
        <title>Comparative genomic analysis of Brazilian Leptospira kirschneri strains of different serogroups.</title>
        <authorList>
            <person name="Moreno L.Z."/>
            <person name="Miraglia F."/>
            <person name="Kremer F.S."/>
            <person name="Eslabao M.R."/>
            <person name="Lilenbaum W."/>
            <person name="Dellagostin O.A."/>
            <person name="Moreno A.M."/>
        </authorList>
    </citation>
    <scope>NUCLEOTIDE SEQUENCE [LARGE SCALE GENOMIC DNA]</scope>
    <source>
        <strain evidence="6 7">M110/06</strain>
    </source>
</reference>
<protein>
    <submittedName>
        <fullName evidence="6">DoxX-like family protein</fullName>
    </submittedName>
</protein>
<evidence type="ECO:0000256" key="3">
    <source>
        <dbReference type="ARBA" id="ARBA00022989"/>
    </source>
</evidence>
<evidence type="ECO:0000313" key="7">
    <source>
        <dbReference type="Proteomes" id="UP000191008"/>
    </source>
</evidence>
<sequence length="137" mass="15478">MFTIDSFKKKILLNCLRGIVAFTFLQTLFYKFTGASESVAIFSKLGMEPWGRIGTGILEFIVSILLFIPGWNWLGSLFGLILMSGAILSHMFVIGIEQENDGGLLFFLALGNAVICTLLLWQEKEILTRILRKHFQK</sequence>
<evidence type="ECO:0000256" key="2">
    <source>
        <dbReference type="ARBA" id="ARBA00022692"/>
    </source>
</evidence>
<dbReference type="EMBL" id="MVIT01000055">
    <property type="protein sequence ID" value="OOV44116.1"/>
    <property type="molecule type" value="Genomic_DNA"/>
</dbReference>
<dbReference type="RefSeq" id="WP_082292850.1">
    <property type="nucleotide sequence ID" value="NZ_MVIT01000055.1"/>
</dbReference>
<comment type="subcellular location">
    <subcellularLocation>
        <location evidence="1">Membrane</location>
        <topology evidence="1">Multi-pass membrane protein</topology>
    </subcellularLocation>
</comment>
<proteinExistence type="predicted"/>
<keyword evidence="4 5" id="KW-0472">Membrane</keyword>
<dbReference type="AlphaFoldDB" id="A0A1T1DTI1"/>
<name>A0A1T1DTI1_9LEPT</name>